<gene>
    <name evidence="1" type="ORF">RHMOL_Rhmol02G0308600</name>
</gene>
<evidence type="ECO:0000313" key="1">
    <source>
        <dbReference type="EMBL" id="KAI8569845.1"/>
    </source>
</evidence>
<proteinExistence type="predicted"/>
<name>A0ACC0PWJ1_RHOML</name>
<dbReference type="Proteomes" id="UP001062846">
    <property type="component" value="Chromosome 2"/>
</dbReference>
<dbReference type="EMBL" id="CM046389">
    <property type="protein sequence ID" value="KAI8569845.1"/>
    <property type="molecule type" value="Genomic_DNA"/>
</dbReference>
<sequence length="121" mass="14623">MEPLCYTKDGEALMKVSSHRNGNTMRAYNVNDSLHREIQVQHNCYYINAIKYEESLIEPTGYDWEEEELRGEVTFTEFWYGKLYTYKKKKRGNGSWEFFSNDERDFEQQNSEEDEFEIDEE</sequence>
<comment type="caution">
    <text evidence="1">The sequence shown here is derived from an EMBL/GenBank/DDBJ whole genome shotgun (WGS) entry which is preliminary data.</text>
</comment>
<accession>A0ACC0PWJ1</accession>
<keyword evidence="2" id="KW-1185">Reference proteome</keyword>
<reference evidence="1" key="1">
    <citation type="submission" date="2022-02" db="EMBL/GenBank/DDBJ databases">
        <title>Plant Genome Project.</title>
        <authorList>
            <person name="Zhang R.-G."/>
        </authorList>
    </citation>
    <scope>NUCLEOTIDE SEQUENCE</scope>
    <source>
        <strain evidence="1">AT1</strain>
    </source>
</reference>
<evidence type="ECO:0000313" key="2">
    <source>
        <dbReference type="Proteomes" id="UP001062846"/>
    </source>
</evidence>
<organism evidence="1 2">
    <name type="scientific">Rhododendron molle</name>
    <name type="common">Chinese azalea</name>
    <name type="synonym">Azalea mollis</name>
    <dbReference type="NCBI Taxonomy" id="49168"/>
    <lineage>
        <taxon>Eukaryota</taxon>
        <taxon>Viridiplantae</taxon>
        <taxon>Streptophyta</taxon>
        <taxon>Embryophyta</taxon>
        <taxon>Tracheophyta</taxon>
        <taxon>Spermatophyta</taxon>
        <taxon>Magnoliopsida</taxon>
        <taxon>eudicotyledons</taxon>
        <taxon>Gunneridae</taxon>
        <taxon>Pentapetalae</taxon>
        <taxon>asterids</taxon>
        <taxon>Ericales</taxon>
        <taxon>Ericaceae</taxon>
        <taxon>Ericoideae</taxon>
        <taxon>Rhodoreae</taxon>
        <taxon>Rhododendron</taxon>
    </lineage>
</organism>
<protein>
    <submittedName>
        <fullName evidence="1">Uncharacterized protein</fullName>
    </submittedName>
</protein>